<dbReference type="InterPro" id="IPR010994">
    <property type="entry name" value="RuvA_2-like"/>
</dbReference>
<evidence type="ECO:0000259" key="2">
    <source>
        <dbReference type="SMART" id="SM00278"/>
    </source>
</evidence>
<dbReference type="Proteomes" id="UP000253975">
    <property type="component" value="Unassembled WGS sequence"/>
</dbReference>
<dbReference type="Pfam" id="PF10531">
    <property type="entry name" value="SLBB"/>
    <property type="match status" value="1"/>
</dbReference>
<evidence type="ECO:0000256" key="1">
    <source>
        <dbReference type="SAM" id="Phobius"/>
    </source>
</evidence>
<feature type="domain" description="Helix-hairpin-helix DNA-binding motif class 1" evidence="2">
    <location>
        <begin position="201"/>
        <end position="220"/>
    </location>
</feature>
<feature type="domain" description="Helix-hairpin-helix DNA-binding motif class 1" evidence="2">
    <location>
        <begin position="171"/>
        <end position="190"/>
    </location>
</feature>
<dbReference type="RefSeq" id="WP_114614965.1">
    <property type="nucleotide sequence ID" value="NZ_DBFBAR010000090.1"/>
</dbReference>
<dbReference type="SUPFAM" id="SSF47781">
    <property type="entry name" value="RuvA domain 2-like"/>
    <property type="match status" value="1"/>
</dbReference>
<keyword evidence="1" id="KW-1133">Transmembrane helix</keyword>
<dbReference type="PANTHER" id="PTHR21180">
    <property type="entry name" value="ENDONUCLEASE/EXONUCLEASE/PHOSPHATASE FAMILY DOMAIN-CONTAINING PROTEIN 1"/>
    <property type="match status" value="1"/>
</dbReference>
<protein>
    <submittedName>
        <fullName evidence="3">Competence protein ComEA</fullName>
    </submittedName>
</protein>
<reference evidence="3 4" key="1">
    <citation type="journal article" date="2018" name="Elife">
        <title>Discovery and characterization of a prevalent human gut bacterial enzyme sufficient for the inactivation of a family of plant toxins.</title>
        <authorList>
            <person name="Koppel N."/>
            <person name="Bisanz J.E."/>
            <person name="Pandelia M.E."/>
            <person name="Turnbaugh P.J."/>
            <person name="Balskus E.P."/>
        </authorList>
    </citation>
    <scope>NUCLEOTIDE SEQUENCE [LARGE SCALE GENOMIC DNA]</scope>
    <source>
        <strain evidence="3 4">OB21 GAM31</strain>
    </source>
</reference>
<dbReference type="PANTHER" id="PTHR21180:SF32">
    <property type="entry name" value="ENDONUCLEASE_EXONUCLEASE_PHOSPHATASE FAMILY DOMAIN-CONTAINING PROTEIN 1"/>
    <property type="match status" value="1"/>
</dbReference>
<evidence type="ECO:0000313" key="4">
    <source>
        <dbReference type="Proteomes" id="UP000253975"/>
    </source>
</evidence>
<dbReference type="Gene3D" id="3.10.560.10">
    <property type="entry name" value="Outer membrane lipoprotein wza domain like"/>
    <property type="match status" value="1"/>
</dbReference>
<comment type="caution">
    <text evidence="3">The sequence shown here is derived from an EMBL/GenBank/DDBJ whole genome shotgun (WGS) entry which is preliminary data.</text>
</comment>
<dbReference type="GO" id="GO:0015628">
    <property type="term" value="P:protein secretion by the type II secretion system"/>
    <property type="evidence" value="ECO:0007669"/>
    <property type="project" value="TreeGrafter"/>
</dbReference>
<gene>
    <name evidence="3" type="ORF">C1881_02470</name>
</gene>
<dbReference type="GO" id="GO:0003677">
    <property type="term" value="F:DNA binding"/>
    <property type="evidence" value="ECO:0007669"/>
    <property type="project" value="InterPro"/>
</dbReference>
<dbReference type="Gene3D" id="1.10.150.310">
    <property type="entry name" value="Tex RuvX-like domain-like"/>
    <property type="match status" value="1"/>
</dbReference>
<dbReference type="GO" id="GO:0015627">
    <property type="term" value="C:type II protein secretion system complex"/>
    <property type="evidence" value="ECO:0007669"/>
    <property type="project" value="TreeGrafter"/>
</dbReference>
<dbReference type="Pfam" id="PF12836">
    <property type="entry name" value="HHH_3"/>
    <property type="match status" value="1"/>
</dbReference>
<keyword evidence="1" id="KW-0812">Transmembrane</keyword>
<dbReference type="GO" id="GO:0006281">
    <property type="term" value="P:DNA repair"/>
    <property type="evidence" value="ECO:0007669"/>
    <property type="project" value="InterPro"/>
</dbReference>
<organism evidence="3 4">
    <name type="scientific">Slackia isoflavoniconvertens</name>
    <dbReference type="NCBI Taxonomy" id="572010"/>
    <lineage>
        <taxon>Bacteria</taxon>
        <taxon>Bacillati</taxon>
        <taxon>Actinomycetota</taxon>
        <taxon>Coriobacteriia</taxon>
        <taxon>Eggerthellales</taxon>
        <taxon>Eggerthellaceae</taxon>
        <taxon>Slackia</taxon>
    </lineage>
</organism>
<dbReference type="AlphaFoldDB" id="A0A369LQ50"/>
<dbReference type="InterPro" id="IPR004509">
    <property type="entry name" value="Competence_ComEA_HhH"/>
</dbReference>
<sequence>MRSEIPFSGGRGGGSVRRAINRLMPSAPAKIGAVALVVLVVAGVGWAAFSSMRAPAFEVHADEAVAPSSSEPEAVEVKAQVYVYVTGAVANPGVYSLDEGLRVCDAVEAAGGLTEDADASTVNLARVLSDGEHIALPTKAEVETALAQGSAGGTVGAAASSLVNINTADASALETLSGVGSATAQAIISDREQNGPFSTIEDLMRVDGIGEKKFAKLKDSICV</sequence>
<dbReference type="NCBIfam" id="TIGR00426">
    <property type="entry name" value="competence protein ComEA helix-hairpin-helix repeat region"/>
    <property type="match status" value="1"/>
</dbReference>
<dbReference type="EMBL" id="PPTO01000003">
    <property type="protein sequence ID" value="RDB60228.1"/>
    <property type="molecule type" value="Genomic_DNA"/>
</dbReference>
<accession>A0A369LQ50</accession>
<dbReference type="SMART" id="SM00278">
    <property type="entry name" value="HhH1"/>
    <property type="match status" value="2"/>
</dbReference>
<evidence type="ECO:0000313" key="3">
    <source>
        <dbReference type="EMBL" id="RDB60228.1"/>
    </source>
</evidence>
<feature type="transmembrane region" description="Helical" evidence="1">
    <location>
        <begin position="31"/>
        <end position="49"/>
    </location>
</feature>
<name>A0A369LQ50_9ACTN</name>
<keyword evidence="1" id="KW-0472">Membrane</keyword>
<dbReference type="InterPro" id="IPR003583">
    <property type="entry name" value="Hlx-hairpin-Hlx_DNA-bd_motif"/>
</dbReference>
<dbReference type="InterPro" id="IPR051675">
    <property type="entry name" value="Endo/Exo/Phosphatase_dom_1"/>
</dbReference>
<dbReference type="InterPro" id="IPR019554">
    <property type="entry name" value="Soluble_ligand-bd"/>
</dbReference>
<proteinExistence type="predicted"/>